<sequence length="220" mass="24740">MLKKIQTLKPLVALIYIAFFYNCIDKGSANFLPVFLGGTKPYIYEDLGLPASPEEPGQASLPIISAEESEAIEALLKELSEFEILTDVGMKKQSVEGWKTIQFAKPSDKEIDDKIYRESIGQNVPDKVAGTKEELIAKESQEADQFFGRIESDFPLYSIDDLINVRKRLTLSLIMIRLEIDFGDRNSGIPIDLLTIIRTKTVALRQKVSEELLKRGVTKL</sequence>
<protein>
    <submittedName>
        <fullName evidence="1">Uncharacterized protein</fullName>
    </submittedName>
</protein>
<organism evidence="1 2">
    <name type="scientific">Leptospira wolbachii serovar Codice str. CDC</name>
    <dbReference type="NCBI Taxonomy" id="1218599"/>
    <lineage>
        <taxon>Bacteria</taxon>
        <taxon>Pseudomonadati</taxon>
        <taxon>Spirochaetota</taxon>
        <taxon>Spirochaetia</taxon>
        <taxon>Leptospirales</taxon>
        <taxon>Leptospiraceae</taxon>
        <taxon>Leptospira</taxon>
    </lineage>
</organism>
<comment type="caution">
    <text evidence="1">The sequence shown here is derived from an EMBL/GenBank/DDBJ whole genome shotgun (WGS) entry which is preliminary data.</text>
</comment>
<dbReference type="RefSeq" id="WP_015680567.1">
    <property type="nucleotide sequence ID" value="NZ_AOGZ02000014.1"/>
</dbReference>
<proteinExistence type="predicted"/>
<dbReference type="STRING" id="1218599.LEP1GSC195_1806"/>
<dbReference type="OrthoDB" id="332267at2"/>
<name>R8ZYZ9_9LEPT</name>
<evidence type="ECO:0000313" key="2">
    <source>
        <dbReference type="Proteomes" id="UP000013984"/>
    </source>
</evidence>
<dbReference type="EMBL" id="AOGZ02000014">
    <property type="protein sequence ID" value="EOQ95173.1"/>
    <property type="molecule type" value="Genomic_DNA"/>
</dbReference>
<keyword evidence="2" id="KW-1185">Reference proteome</keyword>
<accession>R8ZYZ9</accession>
<dbReference type="Proteomes" id="UP000013984">
    <property type="component" value="Unassembled WGS sequence"/>
</dbReference>
<reference evidence="1" key="1">
    <citation type="submission" date="2013-04" db="EMBL/GenBank/DDBJ databases">
        <authorList>
            <person name="Harkins D.M."/>
            <person name="Durkin A.S."/>
            <person name="Brinkac L.M."/>
            <person name="Haft D.H."/>
            <person name="Selengut J.D."/>
            <person name="Sanka R."/>
            <person name="DePew J."/>
            <person name="Purushe J."/>
            <person name="Galloway R.L."/>
            <person name="Vinetz J.M."/>
            <person name="Sutton G.G."/>
            <person name="Nierman W.C."/>
            <person name="Fouts D.E."/>
        </authorList>
    </citation>
    <scope>NUCLEOTIDE SEQUENCE [LARGE SCALE GENOMIC DNA]</scope>
    <source>
        <strain evidence="1">CDC</strain>
    </source>
</reference>
<dbReference type="AlphaFoldDB" id="R8ZYZ9"/>
<evidence type="ECO:0000313" key="1">
    <source>
        <dbReference type="EMBL" id="EOQ95173.1"/>
    </source>
</evidence>
<gene>
    <name evidence="1" type="ORF">LEP1GSC195_1806</name>
</gene>